<evidence type="ECO:0000256" key="11">
    <source>
        <dbReference type="PIRSR" id="PIRSR001400-3"/>
    </source>
</evidence>
<dbReference type="Proteomes" id="UP000434223">
    <property type="component" value="Unassembled WGS sequence"/>
</dbReference>
<sequence length="443" mass="47821">MTELCSSLQKMDCFCKEECRMTEGLEIIEVTGRRLFDSEGLPAVEAEVELENGARGRAMVALCENSGNTEQMMEVLSECVLFEDASDQRGVDKILEETASSVGTAKCGGFLTAVSMAVSRAAAAGLGMPLYRYLGGTAPGRLPVPMMTMISGGRYGRNNSLDMESYMVVPVGAASFREGAARCMEVYQALKRLLTISGHQTGVGEDGGFVPDLRNSEEALEYVMKAMTLCGCEPGKDMCMAIGAGAGALYHEGTGFYQFKGESRMTGVPVERDRNDMMAFYIRLMDGFPVCAVFDGLAESDAEGWGLLTKILGNRAVFIGQHQYREPGGINPYERGWTGLSDWTGVEENAAGISLCGAKSVTAAMEMAELAKKNGLKLAVSQGYGETEDPYAADFAAAVNADWIRAGAPCRSERTSKYNELLRIEEWMSGYHSLPASICCDKM</sequence>
<dbReference type="AlphaFoldDB" id="A0AAW9WQL7"/>
<dbReference type="InterPro" id="IPR036849">
    <property type="entry name" value="Enolase-like_C_sf"/>
</dbReference>
<dbReference type="GO" id="GO:0004634">
    <property type="term" value="F:phosphopyruvate hydratase activity"/>
    <property type="evidence" value="ECO:0007669"/>
    <property type="project" value="UniProtKB-EC"/>
</dbReference>
<evidence type="ECO:0000259" key="12">
    <source>
        <dbReference type="SMART" id="SM01192"/>
    </source>
</evidence>
<proteinExistence type="inferred from homology"/>
<name>A0AAW9WQL7_9FIRM</name>
<dbReference type="PIRSF" id="PIRSF001400">
    <property type="entry name" value="Enolase"/>
    <property type="match status" value="1"/>
</dbReference>
<dbReference type="GO" id="GO:0000015">
    <property type="term" value="C:phosphopyruvate hydratase complex"/>
    <property type="evidence" value="ECO:0007669"/>
    <property type="project" value="InterPro"/>
</dbReference>
<keyword evidence="5" id="KW-0964">Secreted</keyword>
<dbReference type="PRINTS" id="PR00148">
    <property type="entry name" value="ENOLASE"/>
</dbReference>
<dbReference type="SMART" id="SM01192">
    <property type="entry name" value="Enolase_C"/>
    <property type="match status" value="1"/>
</dbReference>
<keyword evidence="9 14" id="KW-0456">Lyase</keyword>
<evidence type="ECO:0000256" key="2">
    <source>
        <dbReference type="ARBA" id="ARBA00009604"/>
    </source>
</evidence>
<organism evidence="14 15">
    <name type="scientific">Hungatella hathewayi</name>
    <dbReference type="NCBI Taxonomy" id="154046"/>
    <lineage>
        <taxon>Bacteria</taxon>
        <taxon>Bacillati</taxon>
        <taxon>Bacillota</taxon>
        <taxon>Clostridia</taxon>
        <taxon>Lachnospirales</taxon>
        <taxon>Lachnospiraceae</taxon>
        <taxon>Hungatella</taxon>
    </lineage>
</organism>
<gene>
    <name evidence="14" type="primary">eno</name>
    <name evidence="14" type="ORF">GNE07_26695</name>
</gene>
<evidence type="ECO:0000256" key="4">
    <source>
        <dbReference type="ARBA" id="ARBA00017068"/>
    </source>
</evidence>
<comment type="cofactor">
    <cofactor evidence="11">
        <name>Mg(2+)</name>
        <dbReference type="ChEBI" id="CHEBI:18420"/>
    </cofactor>
    <text evidence="11">Mg(2+) is required for catalysis and for stabilizing the dimer.</text>
</comment>
<dbReference type="SUPFAM" id="SSF51604">
    <property type="entry name" value="Enolase C-terminal domain-like"/>
    <property type="match status" value="1"/>
</dbReference>
<evidence type="ECO:0000256" key="9">
    <source>
        <dbReference type="ARBA" id="ARBA00023239"/>
    </source>
</evidence>
<comment type="caution">
    <text evidence="14">The sequence shown here is derived from an EMBL/GenBank/DDBJ whole genome shotgun (WGS) entry which is preliminary data.</text>
</comment>
<dbReference type="InterPro" id="IPR029017">
    <property type="entry name" value="Enolase-like_N"/>
</dbReference>
<dbReference type="PANTHER" id="PTHR11902:SF1">
    <property type="entry name" value="ENOLASE"/>
    <property type="match status" value="1"/>
</dbReference>
<dbReference type="InterPro" id="IPR000941">
    <property type="entry name" value="Enolase"/>
</dbReference>
<dbReference type="EMBL" id="WNME01000029">
    <property type="protein sequence ID" value="MUB66612.1"/>
    <property type="molecule type" value="Genomic_DNA"/>
</dbReference>
<comment type="pathway">
    <text evidence="1">Carbohydrate degradation; glycolysis; pyruvate from D-glyceraldehyde 3-phosphate: step 4/5.</text>
</comment>
<dbReference type="SUPFAM" id="SSF54826">
    <property type="entry name" value="Enolase N-terminal domain-like"/>
    <property type="match status" value="1"/>
</dbReference>
<evidence type="ECO:0000259" key="13">
    <source>
        <dbReference type="SMART" id="SM01193"/>
    </source>
</evidence>
<dbReference type="Pfam" id="PF00113">
    <property type="entry name" value="Enolase_C"/>
    <property type="match status" value="1"/>
</dbReference>
<dbReference type="EC" id="4.2.1.11" evidence="3"/>
<dbReference type="InterPro" id="IPR020811">
    <property type="entry name" value="Enolase_N"/>
</dbReference>
<protein>
    <recommendedName>
        <fullName evidence="4">Enolase</fullName>
        <ecNumber evidence="3">4.2.1.11</ecNumber>
    </recommendedName>
</protein>
<evidence type="ECO:0000256" key="8">
    <source>
        <dbReference type="ARBA" id="ARBA00023152"/>
    </source>
</evidence>
<dbReference type="Gene3D" id="3.30.390.10">
    <property type="entry name" value="Enolase-like, N-terminal domain"/>
    <property type="match status" value="1"/>
</dbReference>
<feature type="domain" description="Enolase C-terminal TIM barrel" evidence="12">
    <location>
        <begin position="139"/>
        <end position="439"/>
    </location>
</feature>
<evidence type="ECO:0000256" key="5">
    <source>
        <dbReference type="ARBA" id="ARBA00022525"/>
    </source>
</evidence>
<evidence type="ECO:0000256" key="6">
    <source>
        <dbReference type="ARBA" id="ARBA00022723"/>
    </source>
</evidence>
<comment type="catalytic activity">
    <reaction evidence="10">
        <text>(2R)-2-phosphoglycerate = phosphoenolpyruvate + H2O</text>
        <dbReference type="Rhea" id="RHEA:10164"/>
        <dbReference type="ChEBI" id="CHEBI:15377"/>
        <dbReference type="ChEBI" id="CHEBI:58289"/>
        <dbReference type="ChEBI" id="CHEBI:58702"/>
        <dbReference type="EC" id="4.2.1.11"/>
    </reaction>
    <physiologicalReaction direction="left-to-right" evidence="10">
        <dbReference type="Rhea" id="RHEA:10165"/>
    </physiologicalReaction>
</comment>
<dbReference type="InterPro" id="IPR020810">
    <property type="entry name" value="Enolase_C"/>
</dbReference>
<evidence type="ECO:0000256" key="3">
    <source>
        <dbReference type="ARBA" id="ARBA00012058"/>
    </source>
</evidence>
<dbReference type="SMART" id="SM01193">
    <property type="entry name" value="Enolase_N"/>
    <property type="match status" value="1"/>
</dbReference>
<reference evidence="14 15" key="1">
    <citation type="submission" date="2019-09" db="EMBL/GenBank/DDBJ databases">
        <title>Draft genome sequencing of Hungatella hathewayi 123Y-2.</title>
        <authorList>
            <person name="Lv Q."/>
            <person name="Li S."/>
        </authorList>
    </citation>
    <scope>NUCLEOTIDE SEQUENCE [LARGE SCALE GENOMIC DNA]</scope>
    <source>
        <strain evidence="14 15">123Y-2</strain>
    </source>
</reference>
<dbReference type="GO" id="GO:0006096">
    <property type="term" value="P:glycolytic process"/>
    <property type="evidence" value="ECO:0007669"/>
    <property type="project" value="UniProtKB-KW"/>
</dbReference>
<feature type="domain" description="Enolase N-terminal" evidence="13">
    <location>
        <begin position="27"/>
        <end position="134"/>
    </location>
</feature>
<keyword evidence="7 11" id="KW-0460">Magnesium</keyword>
<evidence type="ECO:0000256" key="1">
    <source>
        <dbReference type="ARBA" id="ARBA00005031"/>
    </source>
</evidence>
<feature type="binding site" evidence="11">
    <location>
        <position position="276"/>
    </location>
    <ligand>
        <name>Mg(2+)</name>
        <dbReference type="ChEBI" id="CHEBI:18420"/>
    </ligand>
</feature>
<evidence type="ECO:0000256" key="10">
    <source>
        <dbReference type="ARBA" id="ARBA00048951"/>
    </source>
</evidence>
<keyword evidence="8" id="KW-0324">Glycolysis</keyword>
<dbReference type="GO" id="GO:0000287">
    <property type="term" value="F:magnesium ion binding"/>
    <property type="evidence" value="ECO:0007669"/>
    <property type="project" value="InterPro"/>
</dbReference>
<dbReference type="PANTHER" id="PTHR11902">
    <property type="entry name" value="ENOLASE"/>
    <property type="match status" value="1"/>
</dbReference>
<dbReference type="Gene3D" id="3.20.20.120">
    <property type="entry name" value="Enolase-like C-terminal domain"/>
    <property type="match status" value="1"/>
</dbReference>
<evidence type="ECO:0000313" key="15">
    <source>
        <dbReference type="Proteomes" id="UP000434223"/>
    </source>
</evidence>
<keyword evidence="6 11" id="KW-0479">Metal-binding</keyword>
<evidence type="ECO:0000313" key="14">
    <source>
        <dbReference type="EMBL" id="MUB66612.1"/>
    </source>
</evidence>
<accession>A0AAW9WQL7</accession>
<evidence type="ECO:0000256" key="7">
    <source>
        <dbReference type="ARBA" id="ARBA00022842"/>
    </source>
</evidence>
<comment type="similarity">
    <text evidence="2">Belongs to the enolase family.</text>
</comment>